<evidence type="ECO:0000313" key="9">
    <source>
        <dbReference type="EMBL" id="HIS73952.1"/>
    </source>
</evidence>
<feature type="active site" evidence="6">
    <location>
        <position position="45"/>
    </location>
</feature>
<evidence type="ECO:0000256" key="2">
    <source>
        <dbReference type="ARBA" id="ARBA00009370"/>
    </source>
</evidence>
<comment type="similarity">
    <text evidence="2 7">Belongs to the peptidase S26 family.</text>
</comment>
<dbReference type="EMBL" id="DVJQ01000025">
    <property type="protein sequence ID" value="HIS73952.1"/>
    <property type="molecule type" value="Genomic_DNA"/>
</dbReference>
<dbReference type="InterPro" id="IPR036286">
    <property type="entry name" value="LexA/Signal_pep-like_sf"/>
</dbReference>
<dbReference type="InterPro" id="IPR019758">
    <property type="entry name" value="Pept_S26A_signal_pept_1_CS"/>
</dbReference>
<dbReference type="PANTHER" id="PTHR43390:SF1">
    <property type="entry name" value="CHLOROPLAST PROCESSING PEPTIDASE"/>
    <property type="match status" value="1"/>
</dbReference>
<dbReference type="EC" id="3.4.21.89" evidence="3 7"/>
<dbReference type="PROSITE" id="PS00501">
    <property type="entry name" value="SPASE_I_1"/>
    <property type="match status" value="1"/>
</dbReference>
<gene>
    <name evidence="9" type="primary">lepB</name>
    <name evidence="9" type="ORF">IAA86_02905</name>
</gene>
<organism evidence="9 10">
    <name type="scientific">Candidatus Galligastranaerophilus intestinavium</name>
    <dbReference type="NCBI Taxonomy" id="2840836"/>
    <lineage>
        <taxon>Bacteria</taxon>
        <taxon>Candidatus Galligastranaerophilus</taxon>
    </lineage>
</organism>
<feature type="domain" description="Peptidase S26" evidence="8">
    <location>
        <begin position="15"/>
        <end position="198"/>
    </location>
</feature>
<dbReference type="NCBIfam" id="TIGR02227">
    <property type="entry name" value="sigpep_I_bact"/>
    <property type="match status" value="1"/>
</dbReference>
<keyword evidence="5 7" id="KW-0378">Hydrolase</keyword>
<evidence type="ECO:0000256" key="4">
    <source>
        <dbReference type="ARBA" id="ARBA00022670"/>
    </source>
</evidence>
<dbReference type="Pfam" id="PF10502">
    <property type="entry name" value="Peptidase_S26"/>
    <property type="match status" value="1"/>
</dbReference>
<evidence type="ECO:0000256" key="5">
    <source>
        <dbReference type="ARBA" id="ARBA00022801"/>
    </source>
</evidence>
<keyword evidence="7" id="KW-0472">Membrane</keyword>
<dbReference type="Gene3D" id="2.10.109.10">
    <property type="entry name" value="Umud Fragment, subunit A"/>
    <property type="match status" value="1"/>
</dbReference>
<dbReference type="InterPro" id="IPR000223">
    <property type="entry name" value="Pept_S26A_signal_pept_1"/>
</dbReference>
<dbReference type="InterPro" id="IPR019756">
    <property type="entry name" value="Pept_S26A_signal_pept_1_Ser-AS"/>
</dbReference>
<dbReference type="CDD" id="cd06530">
    <property type="entry name" value="S26_SPase_I"/>
    <property type="match status" value="1"/>
</dbReference>
<feature type="active site" evidence="6">
    <location>
        <position position="106"/>
    </location>
</feature>
<dbReference type="PROSITE" id="PS00761">
    <property type="entry name" value="SPASE_I_3"/>
    <property type="match status" value="1"/>
</dbReference>
<comment type="subcellular location">
    <subcellularLocation>
        <location evidence="7">Membrane</location>
        <topology evidence="7">Single-pass type II membrane protein</topology>
    </subcellularLocation>
</comment>
<sequence length="211" mass="25043">MKREEFLKTAKDFIKETVETLVFVIVAVILIRFFIGELRWIPSGSMHPTLIEKDRLFVEKVSKVFRPLKRGDVIVFYPPDERLKKDVFSVFSRLTGIFCRDIAYIKRIVGMEGDKFEIKQDKDGSWYVYINDIPLDEPYILSKTDWTPCRDDMYCGPFIIPEGQYFMMGDNRANSQDSRFWGFLPKDRVIGRAYFIFWPLNRIEMLNKYAK</sequence>
<dbReference type="InterPro" id="IPR019533">
    <property type="entry name" value="Peptidase_S26"/>
</dbReference>
<dbReference type="GO" id="GO:0009003">
    <property type="term" value="F:signal peptidase activity"/>
    <property type="evidence" value="ECO:0007669"/>
    <property type="project" value="UniProtKB-EC"/>
</dbReference>
<dbReference type="GO" id="GO:0006465">
    <property type="term" value="P:signal peptide processing"/>
    <property type="evidence" value="ECO:0007669"/>
    <property type="project" value="InterPro"/>
</dbReference>
<reference evidence="9" key="1">
    <citation type="submission" date="2020-10" db="EMBL/GenBank/DDBJ databases">
        <authorList>
            <person name="Gilroy R."/>
        </authorList>
    </citation>
    <scope>NUCLEOTIDE SEQUENCE</scope>
    <source>
        <strain evidence="9">CHK152-2871</strain>
    </source>
</reference>
<comment type="catalytic activity">
    <reaction evidence="1 7">
        <text>Cleavage of hydrophobic, N-terminal signal or leader sequences from secreted and periplasmic proteins.</text>
        <dbReference type="EC" id="3.4.21.89"/>
    </reaction>
</comment>
<evidence type="ECO:0000313" key="10">
    <source>
        <dbReference type="Proteomes" id="UP000886865"/>
    </source>
</evidence>
<protein>
    <recommendedName>
        <fullName evidence="3 7">Signal peptidase I</fullName>
        <ecNumber evidence="3 7">3.4.21.89</ecNumber>
    </recommendedName>
</protein>
<evidence type="ECO:0000256" key="1">
    <source>
        <dbReference type="ARBA" id="ARBA00000677"/>
    </source>
</evidence>
<evidence type="ECO:0000259" key="8">
    <source>
        <dbReference type="Pfam" id="PF10502"/>
    </source>
</evidence>
<dbReference type="AlphaFoldDB" id="A0A9D1FHU2"/>
<reference evidence="9" key="2">
    <citation type="journal article" date="2021" name="PeerJ">
        <title>Extensive microbial diversity within the chicken gut microbiome revealed by metagenomics and culture.</title>
        <authorList>
            <person name="Gilroy R."/>
            <person name="Ravi A."/>
            <person name="Getino M."/>
            <person name="Pursley I."/>
            <person name="Horton D.L."/>
            <person name="Alikhan N.F."/>
            <person name="Baker D."/>
            <person name="Gharbi K."/>
            <person name="Hall N."/>
            <person name="Watson M."/>
            <person name="Adriaenssens E.M."/>
            <person name="Foster-Nyarko E."/>
            <person name="Jarju S."/>
            <person name="Secka A."/>
            <person name="Antonio M."/>
            <person name="Oren A."/>
            <person name="Chaudhuri R.R."/>
            <person name="La Ragione R."/>
            <person name="Hildebrand F."/>
            <person name="Pallen M.J."/>
        </authorList>
    </citation>
    <scope>NUCLEOTIDE SEQUENCE</scope>
    <source>
        <strain evidence="9">CHK152-2871</strain>
    </source>
</reference>
<feature type="transmembrane region" description="Helical" evidence="7">
    <location>
        <begin position="21"/>
        <end position="41"/>
    </location>
</feature>
<dbReference type="GO" id="GO:0016020">
    <property type="term" value="C:membrane"/>
    <property type="evidence" value="ECO:0007669"/>
    <property type="project" value="UniProtKB-SubCell"/>
</dbReference>
<comment type="caution">
    <text evidence="9">The sequence shown here is derived from an EMBL/GenBank/DDBJ whole genome shotgun (WGS) entry which is preliminary data.</text>
</comment>
<keyword evidence="7" id="KW-0812">Transmembrane</keyword>
<dbReference type="Proteomes" id="UP000886865">
    <property type="component" value="Unassembled WGS sequence"/>
</dbReference>
<dbReference type="GO" id="GO:0004252">
    <property type="term" value="F:serine-type endopeptidase activity"/>
    <property type="evidence" value="ECO:0007669"/>
    <property type="project" value="InterPro"/>
</dbReference>
<dbReference type="SUPFAM" id="SSF51306">
    <property type="entry name" value="LexA/Signal peptidase"/>
    <property type="match status" value="1"/>
</dbReference>
<keyword evidence="4 7" id="KW-0645">Protease</keyword>
<name>A0A9D1FHU2_9BACT</name>
<evidence type="ECO:0000256" key="7">
    <source>
        <dbReference type="RuleBase" id="RU362042"/>
    </source>
</evidence>
<dbReference type="PANTHER" id="PTHR43390">
    <property type="entry name" value="SIGNAL PEPTIDASE I"/>
    <property type="match status" value="1"/>
</dbReference>
<dbReference type="PRINTS" id="PR00727">
    <property type="entry name" value="LEADERPTASE"/>
</dbReference>
<evidence type="ECO:0000256" key="6">
    <source>
        <dbReference type="PIRSR" id="PIRSR600223-1"/>
    </source>
</evidence>
<proteinExistence type="inferred from homology"/>
<keyword evidence="7" id="KW-1133">Transmembrane helix</keyword>
<evidence type="ECO:0000256" key="3">
    <source>
        <dbReference type="ARBA" id="ARBA00013208"/>
    </source>
</evidence>
<accession>A0A9D1FHU2</accession>